<gene>
    <name evidence="3" type="primary">dacB</name>
    <name evidence="3" type="ORF">J7I42_07110</name>
</gene>
<dbReference type="SUPFAM" id="SSF56601">
    <property type="entry name" value="beta-lactamase/transpeptidase-like"/>
    <property type="match status" value="1"/>
</dbReference>
<accession>A0ABS3YQ61</accession>
<keyword evidence="3" id="KW-0121">Carboxypeptidase</keyword>
<reference evidence="3 4" key="1">
    <citation type="submission" date="2021-03" db="EMBL/GenBank/DDBJ databases">
        <title>Assistant Professor.</title>
        <authorList>
            <person name="Huq M.A."/>
        </authorList>
    </citation>
    <scope>NUCLEOTIDE SEQUENCE [LARGE SCALE GENOMIC DNA]</scope>
    <source>
        <strain evidence="3 4">MAH-29</strain>
    </source>
</reference>
<comment type="similarity">
    <text evidence="1">Belongs to the peptidase S13 family.</text>
</comment>
<evidence type="ECO:0000256" key="1">
    <source>
        <dbReference type="ARBA" id="ARBA00006096"/>
    </source>
</evidence>
<dbReference type="NCBIfam" id="TIGR00666">
    <property type="entry name" value="PBP4"/>
    <property type="match status" value="1"/>
</dbReference>
<dbReference type="EMBL" id="JAGHKO010000001">
    <property type="protein sequence ID" value="MBO9200029.1"/>
    <property type="molecule type" value="Genomic_DNA"/>
</dbReference>
<dbReference type="EC" id="3.4.16.4" evidence="3"/>
<sequence length="466" mass="53175">MSNTSRSRIINRSFSVRSNPVFKSLWLAACSLQLLASCSTQRQISKVANKDLLLDSSIQQAHVGISLFDPSANKYLYNHNGKKYFVPASNTKLFSCYAALKYLGDSLPGIRYWENDTAMYLYGTGDPSFLHSDFRKQPVIEFLQKTKKHLYITDVNWKEEALGAGWSWNDYNDSYMAERSVLPVYGNMIHWVQEIAEGVSNENQEDQTPSIYSIPEINWKVRFNAGITRKAFFVQRNQADNVFMISEGKEKKKEQDVPFVTHGLQSAIELLPDTIGKQIEYREVFRKQPAQLNTVYSQPLDSLLQPMMYRSDNFFAEQSLLMVSQVKLGEMNDGKIIDTLLKTDLRQLPQKPRWVDGSGLSRYNLFTPNDFVVLLQKMQQEIGMKRLQGILPTGGKGTLSNLYKQDSNYIFAKTGTLSGVVALSGYLYTKKNKLLIFSVLINNHTGSASTIRKRIESFLNGIRDRY</sequence>
<dbReference type="Proteomes" id="UP000677244">
    <property type="component" value="Unassembled WGS sequence"/>
</dbReference>
<dbReference type="PANTHER" id="PTHR30023">
    <property type="entry name" value="D-ALANYL-D-ALANINE CARBOXYPEPTIDASE"/>
    <property type="match status" value="1"/>
</dbReference>
<dbReference type="GO" id="GO:0009002">
    <property type="term" value="F:serine-type D-Ala-D-Ala carboxypeptidase activity"/>
    <property type="evidence" value="ECO:0007669"/>
    <property type="project" value="UniProtKB-EC"/>
</dbReference>
<dbReference type="InterPro" id="IPR000667">
    <property type="entry name" value="Peptidase_S13"/>
</dbReference>
<keyword evidence="2 3" id="KW-0378">Hydrolase</keyword>
<keyword evidence="3" id="KW-0645">Protease</keyword>
<evidence type="ECO:0000313" key="4">
    <source>
        <dbReference type="Proteomes" id="UP000677244"/>
    </source>
</evidence>
<comment type="caution">
    <text evidence="3">The sequence shown here is derived from an EMBL/GenBank/DDBJ whole genome shotgun (WGS) entry which is preliminary data.</text>
</comment>
<dbReference type="PANTHER" id="PTHR30023:SF0">
    <property type="entry name" value="PENICILLIN-SENSITIVE CARBOXYPEPTIDASE A"/>
    <property type="match status" value="1"/>
</dbReference>
<dbReference type="Gene3D" id="3.40.710.10">
    <property type="entry name" value="DD-peptidase/beta-lactamase superfamily"/>
    <property type="match status" value="2"/>
</dbReference>
<dbReference type="Pfam" id="PF02113">
    <property type="entry name" value="Peptidase_S13"/>
    <property type="match status" value="1"/>
</dbReference>
<keyword evidence="4" id="KW-1185">Reference proteome</keyword>
<evidence type="ECO:0000313" key="3">
    <source>
        <dbReference type="EMBL" id="MBO9200029.1"/>
    </source>
</evidence>
<organism evidence="3 4">
    <name type="scientific">Niastella soli</name>
    <dbReference type="NCBI Taxonomy" id="2821487"/>
    <lineage>
        <taxon>Bacteria</taxon>
        <taxon>Pseudomonadati</taxon>
        <taxon>Bacteroidota</taxon>
        <taxon>Chitinophagia</taxon>
        <taxon>Chitinophagales</taxon>
        <taxon>Chitinophagaceae</taxon>
        <taxon>Niastella</taxon>
    </lineage>
</organism>
<protein>
    <submittedName>
        <fullName evidence="3">D-alanyl-D-alanine carboxypeptidase/D-alanyl-D-alanine-endopeptidase</fullName>
        <ecNumber evidence="3">3.4.16.4</ecNumber>
    </submittedName>
</protein>
<proteinExistence type="inferred from homology"/>
<evidence type="ECO:0000256" key="2">
    <source>
        <dbReference type="ARBA" id="ARBA00022801"/>
    </source>
</evidence>
<name>A0ABS3YQ61_9BACT</name>
<dbReference type="InterPro" id="IPR012338">
    <property type="entry name" value="Beta-lactam/transpept-like"/>
</dbReference>
<dbReference type="PRINTS" id="PR00922">
    <property type="entry name" value="DADACBPTASE3"/>
</dbReference>